<dbReference type="PANTHER" id="PTHR34209">
    <property type="entry name" value="RHODANESE/CELL CYCLE CONTROL PHOSPHATASE SUPERFAMILY PROTEIN"/>
    <property type="match status" value="1"/>
</dbReference>
<reference evidence="3 4" key="1">
    <citation type="submission" date="2020-10" db="EMBL/GenBank/DDBJ databases">
        <title>Plant Genome Project.</title>
        <authorList>
            <person name="Zhang R.-G."/>
        </authorList>
    </citation>
    <scope>NUCLEOTIDE SEQUENCE [LARGE SCALE GENOMIC DNA]</scope>
    <source>
        <strain evidence="3">FAFU-HL-1</strain>
        <tissue evidence="3">Leaf</tissue>
    </source>
</reference>
<dbReference type="SMART" id="SM00450">
    <property type="entry name" value="RHOD"/>
    <property type="match status" value="1"/>
</dbReference>
<dbReference type="AlphaFoldDB" id="A0A835JF69"/>
<dbReference type="GO" id="GO:0071277">
    <property type="term" value="P:cellular response to calcium ion"/>
    <property type="evidence" value="ECO:0007669"/>
    <property type="project" value="InterPro"/>
</dbReference>
<name>A0A835JF69_9ROSI</name>
<accession>A0A835JF69</accession>
<protein>
    <recommendedName>
        <fullName evidence="2">Rhodanese domain-containing protein</fullName>
    </recommendedName>
</protein>
<dbReference type="EMBL" id="JADGMS010000015">
    <property type="protein sequence ID" value="KAF9667653.1"/>
    <property type="molecule type" value="Genomic_DNA"/>
</dbReference>
<dbReference type="Proteomes" id="UP000657918">
    <property type="component" value="Unassembled WGS sequence"/>
</dbReference>
<dbReference type="GO" id="GO:0009704">
    <property type="term" value="P:de-etiolation"/>
    <property type="evidence" value="ECO:0007669"/>
    <property type="project" value="InterPro"/>
</dbReference>
<dbReference type="GO" id="GO:0090333">
    <property type="term" value="P:regulation of stomatal closure"/>
    <property type="evidence" value="ECO:0007669"/>
    <property type="project" value="InterPro"/>
</dbReference>
<evidence type="ECO:0000313" key="3">
    <source>
        <dbReference type="EMBL" id="KAF9667653.1"/>
    </source>
</evidence>
<dbReference type="InterPro" id="IPR001763">
    <property type="entry name" value="Rhodanese-like_dom"/>
</dbReference>
<organism evidence="3 4">
    <name type="scientific">Salix dunnii</name>
    <dbReference type="NCBI Taxonomy" id="1413687"/>
    <lineage>
        <taxon>Eukaryota</taxon>
        <taxon>Viridiplantae</taxon>
        <taxon>Streptophyta</taxon>
        <taxon>Embryophyta</taxon>
        <taxon>Tracheophyta</taxon>
        <taxon>Spermatophyta</taxon>
        <taxon>Magnoliopsida</taxon>
        <taxon>eudicotyledons</taxon>
        <taxon>Gunneridae</taxon>
        <taxon>Pentapetalae</taxon>
        <taxon>rosids</taxon>
        <taxon>fabids</taxon>
        <taxon>Malpighiales</taxon>
        <taxon>Salicaceae</taxon>
        <taxon>Saliceae</taxon>
        <taxon>Salix</taxon>
    </lineage>
</organism>
<comment type="caution">
    <text evidence="3">The sequence shown here is derived from an EMBL/GenBank/DDBJ whole genome shotgun (WGS) entry which is preliminary data.</text>
</comment>
<evidence type="ECO:0000259" key="2">
    <source>
        <dbReference type="PROSITE" id="PS50206"/>
    </source>
</evidence>
<dbReference type="InterPro" id="IPR036873">
    <property type="entry name" value="Rhodanese-like_dom_sf"/>
</dbReference>
<dbReference type="PANTHER" id="PTHR34209:SF1">
    <property type="entry name" value="CALCIUM SENSING RECEPTOR, CHLOROPLASTIC"/>
    <property type="match status" value="1"/>
</dbReference>
<dbReference type="CDD" id="cd00158">
    <property type="entry name" value="RHOD"/>
    <property type="match status" value="1"/>
</dbReference>
<evidence type="ECO:0000313" key="4">
    <source>
        <dbReference type="Proteomes" id="UP000657918"/>
    </source>
</evidence>
<sequence>MCQKFLTFQPSVSHHTILQRTPILQTRHFFNHPNKTLSPLLFLHLCSQKMAMEMTIRSSVTARLSPCSTTSTTKPSFLKPHQLPISVSLPTSTLTISLLPLFAPPNEARALTISKDQVVSTLTDVEKTIDQVVEFSSSVLDSAQKVFDGVTNTLKPGIDVALPIAKQAGEQAVKIASPAISEASKKAQEAIQSTGIDTEPVLNAAKKYDDYMAKISVYIHDIYDLRSQKVVGAAQLTTKVIEEAKPIASSTVETITSADPVVIVGTAGAVFLAYLLFPSIWSTISFGLRGYKGELTPAQALDLLSTKNYNMIDIRSEKDKDKAGIPRLPSSAKNRMVSIPLEELPSKLKGIVRNVKKLEAEIAALKISYLKKINKGSNIVIMDSYSDSAKIVARVLTSLGFKNCWIVSGGFSGGRGWLQSRLGADSYNVSFTEVLRPSRIIPAASGRVGTATTKLLPGGD</sequence>
<dbReference type="Pfam" id="PF00581">
    <property type="entry name" value="Rhodanese"/>
    <property type="match status" value="1"/>
</dbReference>
<keyword evidence="1" id="KW-0175">Coiled coil</keyword>
<feature type="coiled-coil region" evidence="1">
    <location>
        <begin position="341"/>
        <end position="375"/>
    </location>
</feature>
<proteinExistence type="predicted"/>
<dbReference type="InterPro" id="IPR044690">
    <property type="entry name" value="CAS_plant"/>
</dbReference>
<dbReference type="Gene3D" id="3.40.250.10">
    <property type="entry name" value="Rhodanese-like domain"/>
    <property type="match status" value="1"/>
</dbReference>
<evidence type="ECO:0000256" key="1">
    <source>
        <dbReference type="SAM" id="Coils"/>
    </source>
</evidence>
<dbReference type="OrthoDB" id="2015023at2759"/>
<dbReference type="SUPFAM" id="SSF52821">
    <property type="entry name" value="Rhodanese/Cell cycle control phosphatase"/>
    <property type="match status" value="1"/>
</dbReference>
<feature type="domain" description="Rhodanese" evidence="2">
    <location>
        <begin position="305"/>
        <end position="426"/>
    </location>
</feature>
<gene>
    <name evidence="3" type="ORF">SADUNF_Sadunf15G0046100</name>
</gene>
<dbReference type="PROSITE" id="PS50206">
    <property type="entry name" value="RHODANESE_3"/>
    <property type="match status" value="1"/>
</dbReference>
<keyword evidence="4" id="KW-1185">Reference proteome</keyword>